<evidence type="ECO:0000256" key="1">
    <source>
        <dbReference type="ARBA" id="ARBA00001946"/>
    </source>
</evidence>
<name>A0A8E0NDJ8_9CAUL</name>
<keyword evidence="4 14" id="KW-0489">Methyltransferase</keyword>
<keyword evidence="10" id="KW-0943">RNA-mediated gene silencing</keyword>
<evidence type="ECO:0000256" key="10">
    <source>
        <dbReference type="ARBA" id="ARBA00023158"/>
    </source>
</evidence>
<keyword evidence="15" id="KW-1185">Reference proteome</keyword>
<evidence type="ECO:0000256" key="3">
    <source>
        <dbReference type="ARBA" id="ARBA00021330"/>
    </source>
</evidence>
<evidence type="ECO:0000256" key="2">
    <source>
        <dbReference type="ARBA" id="ARBA00009026"/>
    </source>
</evidence>
<evidence type="ECO:0000256" key="9">
    <source>
        <dbReference type="ARBA" id="ARBA00022884"/>
    </source>
</evidence>
<feature type="domain" description="Methyltransferase" evidence="13">
    <location>
        <begin position="13"/>
        <end position="101"/>
    </location>
</feature>
<protein>
    <recommendedName>
        <fullName evidence="3">Small RNA 2'-O-methyltransferase</fullName>
        <ecNumber evidence="11">2.1.1.386</ecNumber>
    </recommendedName>
</protein>
<evidence type="ECO:0000313" key="14">
    <source>
        <dbReference type="EMBL" id="GAD60403.1"/>
    </source>
</evidence>
<dbReference type="OrthoDB" id="626362at2"/>
<accession>A0A8E0NDJ8</accession>
<evidence type="ECO:0000259" key="13">
    <source>
        <dbReference type="Pfam" id="PF13649"/>
    </source>
</evidence>
<keyword evidence="9" id="KW-0694">RNA-binding</keyword>
<dbReference type="CDD" id="cd02440">
    <property type="entry name" value="AdoMet_MTases"/>
    <property type="match status" value="1"/>
</dbReference>
<organism evidence="14 15">
    <name type="scientific">Brevundimonas abyssalis TAR-001</name>
    <dbReference type="NCBI Taxonomy" id="1391729"/>
    <lineage>
        <taxon>Bacteria</taxon>
        <taxon>Pseudomonadati</taxon>
        <taxon>Pseudomonadota</taxon>
        <taxon>Alphaproteobacteria</taxon>
        <taxon>Caulobacterales</taxon>
        <taxon>Caulobacteraceae</taxon>
        <taxon>Brevundimonas</taxon>
    </lineage>
</organism>
<dbReference type="InterPro" id="IPR026610">
    <property type="entry name" value="Hen1"/>
</dbReference>
<evidence type="ECO:0000256" key="11">
    <source>
        <dbReference type="ARBA" id="ARBA00035025"/>
    </source>
</evidence>
<dbReference type="Pfam" id="PF13649">
    <property type="entry name" value="Methyltransf_25"/>
    <property type="match status" value="1"/>
</dbReference>
<dbReference type="PANTHER" id="PTHR21404:SF3">
    <property type="entry name" value="SMALL RNA 2'-O-METHYLTRANSFERASE"/>
    <property type="match status" value="1"/>
</dbReference>
<dbReference type="Proteomes" id="UP000016569">
    <property type="component" value="Unassembled WGS sequence"/>
</dbReference>
<comment type="cofactor">
    <cofactor evidence="1">
        <name>Mg(2+)</name>
        <dbReference type="ChEBI" id="CHEBI:18420"/>
    </cofactor>
</comment>
<keyword evidence="6" id="KW-0949">S-adenosyl-L-methionine</keyword>
<evidence type="ECO:0000256" key="4">
    <source>
        <dbReference type="ARBA" id="ARBA00022603"/>
    </source>
</evidence>
<dbReference type="GO" id="GO:0003723">
    <property type="term" value="F:RNA binding"/>
    <property type="evidence" value="ECO:0007669"/>
    <property type="project" value="UniProtKB-KW"/>
</dbReference>
<comment type="catalytic activity">
    <reaction evidence="12">
        <text>small RNA 3'-end nucleotide + S-adenosyl-L-methionine = small RNA 3'-end 2'-O-methylnucleotide + S-adenosyl-L-homocysteine + H(+)</text>
        <dbReference type="Rhea" id="RHEA:37887"/>
        <dbReference type="Rhea" id="RHEA-COMP:10415"/>
        <dbReference type="Rhea" id="RHEA-COMP:10416"/>
        <dbReference type="ChEBI" id="CHEBI:15378"/>
        <dbReference type="ChEBI" id="CHEBI:57856"/>
        <dbReference type="ChEBI" id="CHEBI:59789"/>
        <dbReference type="ChEBI" id="CHEBI:74896"/>
        <dbReference type="ChEBI" id="CHEBI:74898"/>
        <dbReference type="EC" id="2.1.1.386"/>
    </reaction>
</comment>
<keyword evidence="5" id="KW-0808">Transferase</keyword>
<reference evidence="15" key="1">
    <citation type="journal article" date="2013" name="Genome Announc.">
        <title>Draft Genome Sequence of the Dimorphic Prosthecate Bacterium Brevundimonas abyssalis TAR-001T.</title>
        <authorList>
            <person name="Tsubouchi T."/>
            <person name="Nishi S."/>
            <person name="Usui K."/>
            <person name="Shimane Y."/>
            <person name="Takaki Y."/>
            <person name="Maruyama T."/>
            <person name="Hatada Y."/>
        </authorList>
    </citation>
    <scope>NUCLEOTIDE SEQUENCE [LARGE SCALE GENOMIC DNA]</scope>
    <source>
        <strain evidence="15">TAR-001</strain>
    </source>
</reference>
<dbReference type="InterPro" id="IPR041698">
    <property type="entry name" value="Methyltransf_25"/>
</dbReference>
<sequence length="189" mass="21238">MVDALVRCGARRVADLGCGPGPLFERLIREDRFDALTGVELRLGDLDTLKARVASIETRAELRFIHGSFLDPALDLGGHDAFVMLETLEHIEPDALSQVERAFFVLRQPRTVIITTPNADYNPLLGLKPGRKRHWDHRFEWGRERFRHWANGVADRNGCAVRFDDVGPCAAGLGAPTQMAAFERREPRP</sequence>
<dbReference type="GO" id="GO:0046872">
    <property type="term" value="F:metal ion binding"/>
    <property type="evidence" value="ECO:0007669"/>
    <property type="project" value="UniProtKB-KW"/>
</dbReference>
<evidence type="ECO:0000256" key="12">
    <source>
        <dbReference type="ARBA" id="ARBA00048418"/>
    </source>
</evidence>
<dbReference type="InterPro" id="IPR029063">
    <property type="entry name" value="SAM-dependent_MTases_sf"/>
</dbReference>
<dbReference type="GO" id="GO:0090486">
    <property type="term" value="F:small RNA 2'-O-methyltransferase activity"/>
    <property type="evidence" value="ECO:0007669"/>
    <property type="project" value="UniProtKB-EC"/>
</dbReference>
<dbReference type="AlphaFoldDB" id="A0A8E0NDJ8"/>
<comment type="caution">
    <text evidence="14">The sequence shown here is derived from an EMBL/GenBank/DDBJ whole genome shotgun (WGS) entry which is preliminary data.</text>
</comment>
<evidence type="ECO:0000313" key="15">
    <source>
        <dbReference type="Proteomes" id="UP000016569"/>
    </source>
</evidence>
<evidence type="ECO:0000256" key="6">
    <source>
        <dbReference type="ARBA" id="ARBA00022691"/>
    </source>
</evidence>
<dbReference type="EC" id="2.1.1.386" evidence="11"/>
<evidence type="ECO:0000256" key="8">
    <source>
        <dbReference type="ARBA" id="ARBA00022842"/>
    </source>
</evidence>
<evidence type="ECO:0000256" key="5">
    <source>
        <dbReference type="ARBA" id="ARBA00022679"/>
    </source>
</evidence>
<evidence type="ECO:0000256" key="7">
    <source>
        <dbReference type="ARBA" id="ARBA00022723"/>
    </source>
</evidence>
<dbReference type="GO" id="GO:0031047">
    <property type="term" value="P:regulatory ncRNA-mediated gene silencing"/>
    <property type="evidence" value="ECO:0007669"/>
    <property type="project" value="UniProtKB-KW"/>
</dbReference>
<proteinExistence type="inferred from homology"/>
<dbReference type="Gene3D" id="3.40.50.150">
    <property type="entry name" value="Vaccinia Virus protein VP39"/>
    <property type="match status" value="1"/>
</dbReference>
<dbReference type="GO" id="GO:0001510">
    <property type="term" value="P:RNA methylation"/>
    <property type="evidence" value="ECO:0007669"/>
    <property type="project" value="InterPro"/>
</dbReference>
<dbReference type="RefSeq" id="WP_021698497.1">
    <property type="nucleotide sequence ID" value="NZ_BATC01000071.1"/>
</dbReference>
<dbReference type="EMBL" id="BATC01000071">
    <property type="protein sequence ID" value="GAD60403.1"/>
    <property type="molecule type" value="Genomic_DNA"/>
</dbReference>
<comment type="similarity">
    <text evidence="2">Belongs to the methyltransferase superfamily. HEN1 family.</text>
</comment>
<keyword evidence="8" id="KW-0460">Magnesium</keyword>
<keyword evidence="7" id="KW-0479">Metal-binding</keyword>
<dbReference type="PANTHER" id="PTHR21404">
    <property type="entry name" value="HEN1"/>
    <property type="match status" value="1"/>
</dbReference>
<gene>
    <name evidence="14" type="ORF">MBEBAB_2653</name>
</gene>
<dbReference type="SUPFAM" id="SSF53335">
    <property type="entry name" value="S-adenosyl-L-methionine-dependent methyltransferases"/>
    <property type="match status" value="1"/>
</dbReference>